<evidence type="ECO:0000259" key="1">
    <source>
        <dbReference type="Pfam" id="PF02190"/>
    </source>
</evidence>
<reference evidence="2" key="1">
    <citation type="submission" date="2018-05" db="EMBL/GenBank/DDBJ databases">
        <authorList>
            <person name="Lanie J.A."/>
            <person name="Ng W.-L."/>
            <person name="Kazmierczak K.M."/>
            <person name="Andrzejewski T.M."/>
            <person name="Davidsen T.M."/>
            <person name="Wayne K.J."/>
            <person name="Tettelin H."/>
            <person name="Glass J.I."/>
            <person name="Rusch D."/>
            <person name="Podicherti R."/>
            <person name="Tsui H.-C.T."/>
            <person name="Winkler M.E."/>
        </authorList>
    </citation>
    <scope>NUCLEOTIDE SEQUENCE</scope>
</reference>
<dbReference type="InterPro" id="IPR015947">
    <property type="entry name" value="PUA-like_sf"/>
</dbReference>
<evidence type="ECO:0000313" key="2">
    <source>
        <dbReference type="EMBL" id="SVE26368.1"/>
    </source>
</evidence>
<protein>
    <recommendedName>
        <fullName evidence="1">Lon N-terminal domain-containing protein</fullName>
    </recommendedName>
</protein>
<gene>
    <name evidence="2" type="ORF">METZ01_LOCUS479222</name>
</gene>
<feature type="non-terminal residue" evidence="2">
    <location>
        <position position="55"/>
    </location>
</feature>
<dbReference type="Pfam" id="PF02190">
    <property type="entry name" value="LON_substr_bdg"/>
    <property type="match status" value="1"/>
</dbReference>
<dbReference type="InterPro" id="IPR046336">
    <property type="entry name" value="Lon_prtase_N_sf"/>
</dbReference>
<sequence length="55" mass="6373">MSKNFPETIPVFPLYGCILLPKTILPLNIFEPRYRQMIEHAIETEDLIGMIQPLS</sequence>
<organism evidence="2">
    <name type="scientific">marine metagenome</name>
    <dbReference type="NCBI Taxonomy" id="408172"/>
    <lineage>
        <taxon>unclassified sequences</taxon>
        <taxon>metagenomes</taxon>
        <taxon>ecological metagenomes</taxon>
    </lineage>
</organism>
<dbReference type="AlphaFoldDB" id="A0A383C439"/>
<name>A0A383C439_9ZZZZ</name>
<dbReference type="InterPro" id="IPR003111">
    <property type="entry name" value="Lon_prtase_N"/>
</dbReference>
<proteinExistence type="predicted"/>
<dbReference type="EMBL" id="UINC01205269">
    <property type="protein sequence ID" value="SVE26368.1"/>
    <property type="molecule type" value="Genomic_DNA"/>
</dbReference>
<feature type="domain" description="Lon N-terminal" evidence="1">
    <location>
        <begin position="8"/>
        <end position="51"/>
    </location>
</feature>
<dbReference type="Gene3D" id="2.30.130.40">
    <property type="entry name" value="LON domain-like"/>
    <property type="match status" value="1"/>
</dbReference>
<dbReference type="SUPFAM" id="SSF88697">
    <property type="entry name" value="PUA domain-like"/>
    <property type="match status" value="1"/>
</dbReference>
<feature type="non-terminal residue" evidence="2">
    <location>
        <position position="1"/>
    </location>
</feature>
<accession>A0A383C439</accession>